<keyword evidence="3" id="KW-1185">Reference proteome</keyword>
<feature type="chain" id="PRO_5046557169" evidence="1">
    <location>
        <begin position="24"/>
        <end position="196"/>
    </location>
</feature>
<name>A0ABW0QK73_9GAMM</name>
<dbReference type="Proteomes" id="UP001596114">
    <property type="component" value="Unassembled WGS sequence"/>
</dbReference>
<reference evidence="3" key="1">
    <citation type="journal article" date="2019" name="Int. J. Syst. Evol. Microbiol.">
        <title>The Global Catalogue of Microorganisms (GCM) 10K type strain sequencing project: providing services to taxonomists for standard genome sequencing and annotation.</title>
        <authorList>
            <consortium name="The Broad Institute Genomics Platform"/>
            <consortium name="The Broad Institute Genome Sequencing Center for Infectious Disease"/>
            <person name="Wu L."/>
            <person name="Ma J."/>
        </authorList>
    </citation>
    <scope>NUCLEOTIDE SEQUENCE [LARGE SCALE GENOMIC DNA]</scope>
    <source>
        <strain evidence="3">CGMCC 1.16619</strain>
    </source>
</reference>
<evidence type="ECO:0000256" key="1">
    <source>
        <dbReference type="SAM" id="SignalP"/>
    </source>
</evidence>
<organism evidence="2 3">
    <name type="scientific">Rhodanobacter ginsengisoli</name>
    <dbReference type="NCBI Taxonomy" id="418646"/>
    <lineage>
        <taxon>Bacteria</taxon>
        <taxon>Pseudomonadati</taxon>
        <taxon>Pseudomonadota</taxon>
        <taxon>Gammaproteobacteria</taxon>
        <taxon>Lysobacterales</taxon>
        <taxon>Rhodanobacteraceae</taxon>
        <taxon>Rhodanobacter</taxon>
    </lineage>
</organism>
<evidence type="ECO:0000313" key="3">
    <source>
        <dbReference type="Proteomes" id="UP001596114"/>
    </source>
</evidence>
<proteinExistence type="predicted"/>
<dbReference type="RefSeq" id="WP_377318312.1">
    <property type="nucleotide sequence ID" value="NZ_JBHSNF010000001.1"/>
</dbReference>
<feature type="signal peptide" evidence="1">
    <location>
        <begin position="1"/>
        <end position="23"/>
    </location>
</feature>
<accession>A0ABW0QK73</accession>
<evidence type="ECO:0000313" key="2">
    <source>
        <dbReference type="EMBL" id="MFC5525331.1"/>
    </source>
</evidence>
<protein>
    <submittedName>
        <fullName evidence="2">Uncharacterized protein</fullName>
    </submittedName>
</protein>
<sequence length="196" mass="20889">MKCYLFVLATAWPGLVTSHGGHAAEMAGIALNQSVTMNECAVRQHDYLPDERTTCFKLPTGPSRDPYADAPKPPANGRIIVNVSLPDRPGFMSGSEAQVLLRNGLTVSISVRTHGGEAGDFRALKDLFGDASPRHLTVPWNTGGSGPVLTQTGLQADWILPGDETVYFSSGEFGAFLGLVRLQTSAAPAHRTGVRD</sequence>
<dbReference type="EMBL" id="JBHSNF010000001">
    <property type="protein sequence ID" value="MFC5525331.1"/>
    <property type="molecule type" value="Genomic_DNA"/>
</dbReference>
<keyword evidence="1" id="KW-0732">Signal</keyword>
<comment type="caution">
    <text evidence="2">The sequence shown here is derived from an EMBL/GenBank/DDBJ whole genome shotgun (WGS) entry which is preliminary data.</text>
</comment>
<gene>
    <name evidence="2" type="ORF">ACFPPA_06205</name>
</gene>